<evidence type="ECO:0000313" key="3">
    <source>
        <dbReference type="EMBL" id="MEK8128161.1"/>
    </source>
</evidence>
<protein>
    <submittedName>
        <fullName evidence="3">Stalk domain-containing protein</fullName>
    </submittedName>
</protein>
<keyword evidence="1" id="KW-0732">Signal</keyword>
<feature type="domain" description="Copper amine oxidase-like N-terminal" evidence="2">
    <location>
        <begin position="53"/>
        <end position="94"/>
    </location>
</feature>
<dbReference type="InterPro" id="IPR012854">
    <property type="entry name" value="Cu_amine_oxidase-like_N"/>
</dbReference>
<dbReference type="SUPFAM" id="SSF55383">
    <property type="entry name" value="Copper amine oxidase, domain N"/>
    <property type="match status" value="1"/>
</dbReference>
<dbReference type="Proteomes" id="UP001469365">
    <property type="component" value="Unassembled WGS sequence"/>
</dbReference>
<name>A0ABU9DIT7_9BACL</name>
<evidence type="ECO:0000256" key="1">
    <source>
        <dbReference type="SAM" id="SignalP"/>
    </source>
</evidence>
<proteinExistence type="predicted"/>
<feature type="chain" id="PRO_5047417532" evidence="1">
    <location>
        <begin position="22"/>
        <end position="221"/>
    </location>
</feature>
<evidence type="ECO:0000259" key="2">
    <source>
        <dbReference type="Pfam" id="PF07833"/>
    </source>
</evidence>
<evidence type="ECO:0000313" key="4">
    <source>
        <dbReference type="Proteomes" id="UP001469365"/>
    </source>
</evidence>
<keyword evidence="4" id="KW-1185">Reference proteome</keyword>
<organism evidence="3 4">
    <name type="scientific">Paenibacillus filicis</name>
    <dbReference type="NCBI Taxonomy" id="669464"/>
    <lineage>
        <taxon>Bacteria</taxon>
        <taxon>Bacillati</taxon>
        <taxon>Bacillota</taxon>
        <taxon>Bacilli</taxon>
        <taxon>Bacillales</taxon>
        <taxon>Paenibacillaceae</taxon>
        <taxon>Paenibacillus</taxon>
    </lineage>
</organism>
<gene>
    <name evidence="3" type="ORF">WMW72_09625</name>
</gene>
<comment type="caution">
    <text evidence="3">The sequence shown here is derived from an EMBL/GenBank/DDBJ whole genome shotgun (WGS) entry which is preliminary data.</text>
</comment>
<accession>A0ABU9DIT7</accession>
<reference evidence="3 4" key="1">
    <citation type="submission" date="2024-04" db="EMBL/GenBank/DDBJ databases">
        <title>draft genome sequnece of Paenibacillus filicis.</title>
        <authorList>
            <person name="Kim D.-U."/>
        </authorList>
    </citation>
    <scope>NUCLEOTIDE SEQUENCE [LARGE SCALE GENOMIC DNA]</scope>
    <source>
        <strain evidence="3 4">KACC14197</strain>
    </source>
</reference>
<dbReference type="EMBL" id="JBBPCC010000005">
    <property type="protein sequence ID" value="MEK8128161.1"/>
    <property type="molecule type" value="Genomic_DNA"/>
</dbReference>
<feature type="signal peptide" evidence="1">
    <location>
        <begin position="1"/>
        <end position="21"/>
    </location>
</feature>
<dbReference type="Pfam" id="PF07833">
    <property type="entry name" value="Cu_amine_oxidN1"/>
    <property type="match status" value="1"/>
</dbReference>
<dbReference type="RefSeq" id="WP_341415231.1">
    <property type="nucleotide sequence ID" value="NZ_JBBPCC010000005.1"/>
</dbReference>
<dbReference type="InterPro" id="IPR036582">
    <property type="entry name" value="Mao_N_sf"/>
</dbReference>
<sequence length="221" mass="24532">MKEKIIFLCISLSTIAGVAYAANEIESIKAFVNHNIKITVNGNPFSPKDSEGIELAPVIINGNSYLPAKAIGEALGATVQWNEPSKTIIITNNVIGNKPTDKEVSDKVNEIKKILKVGMTQAEVKSLLKESYKIVDDNGDLENGSDSYWKYNYFTAPGYTHDDLPDHVIDEEGLKARNIGLSLFVGWKKEKIHLFTISYVRGNDLYLFIMNPDGTYSESKI</sequence>